<dbReference type="GO" id="GO:0003700">
    <property type="term" value="F:DNA-binding transcription factor activity"/>
    <property type="evidence" value="ECO:0007669"/>
    <property type="project" value="InterPro"/>
</dbReference>
<evidence type="ECO:0000313" key="5">
    <source>
        <dbReference type="EMBL" id="ARP98531.1"/>
    </source>
</evidence>
<proteinExistence type="predicted"/>
<dbReference type="GO" id="GO:0005829">
    <property type="term" value="C:cytosol"/>
    <property type="evidence" value="ECO:0007669"/>
    <property type="project" value="TreeGrafter"/>
</dbReference>
<dbReference type="SUPFAM" id="SSF46689">
    <property type="entry name" value="Homeodomain-like"/>
    <property type="match status" value="1"/>
</dbReference>
<organism evidence="5 6">
    <name type="scientific">Pseudorhodoplanes sinuspersici</name>
    <dbReference type="NCBI Taxonomy" id="1235591"/>
    <lineage>
        <taxon>Bacteria</taxon>
        <taxon>Pseudomonadati</taxon>
        <taxon>Pseudomonadota</taxon>
        <taxon>Alphaproteobacteria</taxon>
        <taxon>Hyphomicrobiales</taxon>
        <taxon>Pseudorhodoplanes</taxon>
    </lineage>
</organism>
<accession>A0A1W6ZMD9</accession>
<evidence type="ECO:0000256" key="3">
    <source>
        <dbReference type="ARBA" id="ARBA00023163"/>
    </source>
</evidence>
<keyword evidence="1" id="KW-0805">Transcription regulation</keyword>
<sequence length="126" mass="13922">MKPVRMPSRYAVRAAIAASLRHGGASLQRTANQLGVSARSLQRHLGEMGTSYSEMVAEVRLDAACHLLVESNVRISDIALRLGYAGPSSFSRTFMRLMKIQPVIYRRQQRNGKALHDKSSPAASQR</sequence>
<keyword evidence="2" id="KW-0238">DNA-binding</keyword>
<dbReference type="KEGG" id="psin:CAK95_05095"/>
<dbReference type="InterPro" id="IPR009057">
    <property type="entry name" value="Homeodomain-like_sf"/>
</dbReference>
<dbReference type="Proteomes" id="UP000194137">
    <property type="component" value="Chromosome"/>
</dbReference>
<gene>
    <name evidence="5" type="ORF">CAK95_05095</name>
</gene>
<protein>
    <recommendedName>
        <fullName evidence="4">HTH araC/xylS-type domain-containing protein</fullName>
    </recommendedName>
</protein>
<dbReference type="PANTHER" id="PTHR47894:SF4">
    <property type="entry name" value="HTH-TYPE TRANSCRIPTIONAL REGULATOR GADX"/>
    <property type="match status" value="1"/>
</dbReference>
<dbReference type="SMART" id="SM00342">
    <property type="entry name" value="HTH_ARAC"/>
    <property type="match status" value="1"/>
</dbReference>
<feature type="domain" description="HTH araC/xylS-type" evidence="4">
    <location>
        <begin position="10"/>
        <end position="108"/>
    </location>
</feature>
<dbReference type="GO" id="GO:0000976">
    <property type="term" value="F:transcription cis-regulatory region binding"/>
    <property type="evidence" value="ECO:0007669"/>
    <property type="project" value="TreeGrafter"/>
</dbReference>
<dbReference type="PANTHER" id="PTHR47894">
    <property type="entry name" value="HTH-TYPE TRANSCRIPTIONAL REGULATOR GADX"/>
    <property type="match status" value="1"/>
</dbReference>
<dbReference type="PROSITE" id="PS01124">
    <property type="entry name" value="HTH_ARAC_FAMILY_2"/>
    <property type="match status" value="1"/>
</dbReference>
<reference evidence="5 6" key="1">
    <citation type="submission" date="2017-05" db="EMBL/GenBank/DDBJ databases">
        <title>Full genome sequence of Pseudorhodoplanes sinuspersici.</title>
        <authorList>
            <person name="Dastgheib S.M.M."/>
            <person name="Shavandi M."/>
            <person name="Tirandaz H."/>
        </authorList>
    </citation>
    <scope>NUCLEOTIDE SEQUENCE [LARGE SCALE GENOMIC DNA]</scope>
    <source>
        <strain evidence="5 6">RIPI110</strain>
    </source>
</reference>
<name>A0A1W6ZMD9_9HYPH</name>
<keyword evidence="3" id="KW-0804">Transcription</keyword>
<dbReference type="STRING" id="1235591.CAK95_05095"/>
<evidence type="ECO:0000256" key="1">
    <source>
        <dbReference type="ARBA" id="ARBA00023015"/>
    </source>
</evidence>
<evidence type="ECO:0000313" key="6">
    <source>
        <dbReference type="Proteomes" id="UP000194137"/>
    </source>
</evidence>
<dbReference type="RefSeq" id="WP_086086954.1">
    <property type="nucleotide sequence ID" value="NZ_CP021112.1"/>
</dbReference>
<dbReference type="Gene3D" id="1.10.10.60">
    <property type="entry name" value="Homeodomain-like"/>
    <property type="match status" value="1"/>
</dbReference>
<evidence type="ECO:0000259" key="4">
    <source>
        <dbReference type="PROSITE" id="PS01124"/>
    </source>
</evidence>
<dbReference type="InterPro" id="IPR018060">
    <property type="entry name" value="HTH_AraC"/>
</dbReference>
<keyword evidence="6" id="KW-1185">Reference proteome</keyword>
<evidence type="ECO:0000256" key="2">
    <source>
        <dbReference type="ARBA" id="ARBA00023125"/>
    </source>
</evidence>
<dbReference type="OrthoDB" id="9805730at2"/>
<dbReference type="Pfam" id="PF12833">
    <property type="entry name" value="HTH_18"/>
    <property type="match status" value="1"/>
</dbReference>
<dbReference type="AlphaFoldDB" id="A0A1W6ZMD9"/>
<dbReference type="EMBL" id="CP021112">
    <property type="protein sequence ID" value="ARP98531.1"/>
    <property type="molecule type" value="Genomic_DNA"/>
</dbReference>